<evidence type="ECO:0000313" key="1">
    <source>
        <dbReference type="EMBL" id="RUM02656.1"/>
    </source>
</evidence>
<accession>A0A432NTG6</accession>
<sequence>MKFPDTPRVEFVQNPLAEVICQLRFPRQFAVEGALPVELQRHLAKSFPLVETRFSLEFAASNSDELAPPVRRPIYDFSSLARDLTITLATDFVAVTSREYQNWSAFSDTIRIAWEAVRTVYGVGFITRVGLRYRNIVEREKLQLNGVSWDELIRSEFLGFLASDLDGAAFATEANTSHLFQIEKGSLALNSSLVHANDQTKSALLIDSDFYLEEVIDGKQNVYMDILNSYNLEAGRLFRWAIKDRLRERLMAPKD</sequence>
<dbReference type="RefSeq" id="WP_126910405.1">
    <property type="nucleotide sequence ID" value="NZ_ML133765.1"/>
</dbReference>
<dbReference type="NCBIfam" id="TIGR04255">
    <property type="entry name" value="sporadTIGR04255"/>
    <property type="match status" value="1"/>
</dbReference>
<protein>
    <submittedName>
        <fullName evidence="1">TIGR04255 family protein</fullName>
    </submittedName>
</protein>
<reference evidence="1 2" key="1">
    <citation type="submission" date="2018-11" db="EMBL/GenBank/DDBJ databases">
        <title>Rhizobium chutanense sp. nov., isolated from root nodules of Phaseolus vulgaris in China.</title>
        <authorList>
            <person name="Huo Y."/>
        </authorList>
    </citation>
    <scope>NUCLEOTIDE SEQUENCE [LARGE SCALE GENOMIC DNA]</scope>
    <source>
        <strain evidence="1 2">C16</strain>
    </source>
</reference>
<dbReference type="AlphaFoldDB" id="A0A432NTG6"/>
<organism evidence="1 2">
    <name type="scientific">Rhizobium chutanense</name>
    <dbReference type="NCBI Taxonomy" id="2035448"/>
    <lineage>
        <taxon>Bacteria</taxon>
        <taxon>Pseudomonadati</taxon>
        <taxon>Pseudomonadota</taxon>
        <taxon>Alphaproteobacteria</taxon>
        <taxon>Hyphomicrobiales</taxon>
        <taxon>Rhizobiaceae</taxon>
        <taxon>Rhizobium/Agrobacterium group</taxon>
        <taxon>Rhizobium</taxon>
    </lineage>
</organism>
<proteinExistence type="predicted"/>
<evidence type="ECO:0000313" key="2">
    <source>
        <dbReference type="Proteomes" id="UP000278081"/>
    </source>
</evidence>
<dbReference type="EMBL" id="RJTJ01000018">
    <property type="protein sequence ID" value="RUM02656.1"/>
    <property type="molecule type" value="Genomic_DNA"/>
</dbReference>
<gene>
    <name evidence="1" type="ORF">EFR84_19940</name>
</gene>
<name>A0A432NTG6_9HYPH</name>
<dbReference type="OrthoDB" id="7107919at2"/>
<comment type="caution">
    <text evidence="1">The sequence shown here is derived from an EMBL/GenBank/DDBJ whole genome shotgun (WGS) entry which is preliminary data.</text>
</comment>
<dbReference type="InterPro" id="IPR026349">
    <property type="entry name" value="CHP04255"/>
</dbReference>
<dbReference type="Proteomes" id="UP000278081">
    <property type="component" value="Unassembled WGS sequence"/>
</dbReference>